<accession>A0A0E9QGM1</accession>
<proteinExistence type="predicted"/>
<reference evidence="2" key="2">
    <citation type="journal article" date="2015" name="Fish Shellfish Immunol.">
        <title>Early steps in the European eel (Anguilla anguilla)-Vibrio vulnificus interaction in the gills: Role of the RtxA13 toxin.</title>
        <authorList>
            <person name="Callol A."/>
            <person name="Pajuelo D."/>
            <person name="Ebbesson L."/>
            <person name="Teles M."/>
            <person name="MacKenzie S."/>
            <person name="Amaro C."/>
        </authorList>
    </citation>
    <scope>NUCLEOTIDE SEQUENCE</scope>
</reference>
<protein>
    <submittedName>
        <fullName evidence="2">Uncharacterized protein</fullName>
    </submittedName>
</protein>
<dbReference type="AlphaFoldDB" id="A0A0E9QGM1"/>
<reference evidence="2" key="1">
    <citation type="submission" date="2014-11" db="EMBL/GenBank/DDBJ databases">
        <authorList>
            <person name="Amaro Gonzalez C."/>
        </authorList>
    </citation>
    <scope>NUCLEOTIDE SEQUENCE</scope>
</reference>
<feature type="compositionally biased region" description="Low complexity" evidence="1">
    <location>
        <begin position="1"/>
        <end position="13"/>
    </location>
</feature>
<dbReference type="EMBL" id="GBXM01093097">
    <property type="protein sequence ID" value="JAH15480.1"/>
    <property type="molecule type" value="Transcribed_RNA"/>
</dbReference>
<feature type="region of interest" description="Disordered" evidence="1">
    <location>
        <begin position="1"/>
        <end position="21"/>
    </location>
</feature>
<organism evidence="2">
    <name type="scientific">Anguilla anguilla</name>
    <name type="common">European freshwater eel</name>
    <name type="synonym">Muraena anguilla</name>
    <dbReference type="NCBI Taxonomy" id="7936"/>
    <lineage>
        <taxon>Eukaryota</taxon>
        <taxon>Metazoa</taxon>
        <taxon>Chordata</taxon>
        <taxon>Craniata</taxon>
        <taxon>Vertebrata</taxon>
        <taxon>Euteleostomi</taxon>
        <taxon>Actinopterygii</taxon>
        <taxon>Neopterygii</taxon>
        <taxon>Teleostei</taxon>
        <taxon>Anguilliformes</taxon>
        <taxon>Anguillidae</taxon>
        <taxon>Anguilla</taxon>
    </lineage>
</organism>
<name>A0A0E9QGM1_ANGAN</name>
<sequence length="21" mass="2304">MSSFTCSCWSRSSPKASIIKP</sequence>
<evidence type="ECO:0000256" key="1">
    <source>
        <dbReference type="SAM" id="MobiDB-lite"/>
    </source>
</evidence>
<evidence type="ECO:0000313" key="2">
    <source>
        <dbReference type="EMBL" id="JAH15480.1"/>
    </source>
</evidence>